<dbReference type="InterPro" id="IPR029044">
    <property type="entry name" value="Nucleotide-diphossugar_trans"/>
</dbReference>
<feature type="domain" description="Glycosyltransferase 2-like" evidence="5">
    <location>
        <begin position="13"/>
        <end position="134"/>
    </location>
</feature>
<dbReference type="Proteomes" id="UP000035760">
    <property type="component" value="Unassembled WGS sequence"/>
</dbReference>
<dbReference type="SUPFAM" id="SSF53448">
    <property type="entry name" value="Nucleotide-diphospho-sugar transferases"/>
    <property type="match status" value="1"/>
</dbReference>
<protein>
    <recommendedName>
        <fullName evidence="5">Glycosyltransferase 2-like domain-containing protein</fullName>
    </recommendedName>
</protein>
<gene>
    <name evidence="6" type="ORF">BN873_10066</name>
</gene>
<dbReference type="GO" id="GO:0016757">
    <property type="term" value="F:glycosyltransferase activity"/>
    <property type="evidence" value="ECO:0007669"/>
    <property type="project" value="UniProtKB-KW"/>
</dbReference>
<keyword evidence="2" id="KW-0328">Glycosyltransferase</keyword>
<keyword evidence="4" id="KW-0472">Membrane</keyword>
<dbReference type="AlphaFoldDB" id="W6M4R4"/>
<dbReference type="EMBL" id="CBTJ020000001">
    <property type="protein sequence ID" value="CDI00810.1"/>
    <property type="molecule type" value="Genomic_DNA"/>
</dbReference>
<proteinExistence type="inferred from homology"/>
<keyword evidence="4" id="KW-1133">Transmembrane helix</keyword>
<organism evidence="6 7">
    <name type="scientific">Candidatus Competibacter denitrificans Run_A_D11</name>
    <dbReference type="NCBI Taxonomy" id="1400863"/>
    <lineage>
        <taxon>Bacteria</taxon>
        <taxon>Pseudomonadati</taxon>
        <taxon>Pseudomonadota</taxon>
        <taxon>Gammaproteobacteria</taxon>
        <taxon>Candidatus Competibacteraceae</taxon>
        <taxon>Candidatus Competibacter</taxon>
    </lineage>
</organism>
<comment type="caution">
    <text evidence="6">The sequence shown here is derived from an EMBL/GenBank/DDBJ whole genome shotgun (WGS) entry which is preliminary data.</text>
</comment>
<dbReference type="OrthoDB" id="9771846at2"/>
<evidence type="ECO:0000313" key="7">
    <source>
        <dbReference type="Proteomes" id="UP000035760"/>
    </source>
</evidence>
<sequence>MNSMKVFVGLLNWNRCDDLRRLIKSVLKDLSGQSNYNFEVAVIDNASTDKSIQMLDLEFPDLKKIINNTNLGGSGGFNTVLRYAATQGFDFAWLLDNDAEVLPGAFQGLMFSMESDQKIALVGSKVLHRDDSSIISELGAKISAFSTFPIPQFSNIPNLDLKAQIIDVDYVAICSALVRVSLLNTFGALDERFFLMWDDMEWGMRIRNHGYRVVATSLSEVVHPGFSERTLSPLFVYYAWRNHLYFIAVTYSGIRRIFYLCYISGLLHAAKINAQYVNKNFPFVKAYNLAFRDFCEAKFGKMDRSIEAFSCAGSGDLFKDKDIEALFGTNNVVLLSADRSVAVVKLTIDVLKGRFPNTRFIILVNYSRKYLFRWYNHNDLWIRKGIFRDFYLYKQMKINKVKSIFIFENVPIKILFSLTKNQLTVSNTGEIIKVSNFRLYNGFSLWANISLRRFIGMVNGFIMILSKIFMNPNFFRNLAKSRKLI</sequence>
<reference evidence="6" key="1">
    <citation type="submission" date="2013-07" db="EMBL/GenBank/DDBJ databases">
        <authorList>
            <person name="McIlroy S."/>
        </authorList>
    </citation>
    <scope>NUCLEOTIDE SEQUENCE [LARGE SCALE GENOMIC DNA]</scope>
    <source>
        <strain evidence="6">Run_A_D11</strain>
    </source>
</reference>
<dbReference type="Pfam" id="PF00535">
    <property type="entry name" value="Glycos_transf_2"/>
    <property type="match status" value="1"/>
</dbReference>
<comment type="similarity">
    <text evidence="1">Belongs to the glycosyltransferase 2 family.</text>
</comment>
<evidence type="ECO:0000256" key="3">
    <source>
        <dbReference type="ARBA" id="ARBA00022679"/>
    </source>
</evidence>
<name>W6M4R4_9GAMM</name>
<feature type="transmembrane region" description="Helical" evidence="4">
    <location>
        <begin position="454"/>
        <end position="475"/>
    </location>
</feature>
<reference evidence="6" key="2">
    <citation type="submission" date="2014-03" db="EMBL/GenBank/DDBJ databases">
        <title>Candidatus Competibacter-lineage genomes retrieved from metagenomes reveal functional metabolic diversity.</title>
        <authorList>
            <person name="McIlroy S.J."/>
            <person name="Albertsen M."/>
            <person name="Andresen E.K."/>
            <person name="Saunders A.M."/>
            <person name="Kristiansen R."/>
            <person name="Stokholm-Bjerregaard M."/>
            <person name="Nielsen K.L."/>
            <person name="Nielsen P.H."/>
        </authorList>
    </citation>
    <scope>NUCLEOTIDE SEQUENCE</scope>
    <source>
        <strain evidence="6">Run_A_D11</strain>
    </source>
</reference>
<keyword evidence="4" id="KW-0812">Transmembrane</keyword>
<keyword evidence="3" id="KW-0808">Transferase</keyword>
<keyword evidence="7" id="KW-1185">Reference proteome</keyword>
<evidence type="ECO:0000259" key="5">
    <source>
        <dbReference type="Pfam" id="PF00535"/>
    </source>
</evidence>
<dbReference type="Gene3D" id="3.90.550.10">
    <property type="entry name" value="Spore Coat Polysaccharide Biosynthesis Protein SpsA, Chain A"/>
    <property type="match status" value="1"/>
</dbReference>
<dbReference type="PANTHER" id="PTHR43179:SF12">
    <property type="entry name" value="GALACTOFURANOSYLTRANSFERASE GLFT2"/>
    <property type="match status" value="1"/>
</dbReference>
<dbReference type="RefSeq" id="WP_048669869.1">
    <property type="nucleotide sequence ID" value="NZ_CBTJ020000001.1"/>
</dbReference>
<dbReference type="STRING" id="1400863.BN873_10066"/>
<dbReference type="InterPro" id="IPR001173">
    <property type="entry name" value="Glyco_trans_2-like"/>
</dbReference>
<evidence type="ECO:0000313" key="6">
    <source>
        <dbReference type="EMBL" id="CDI00810.1"/>
    </source>
</evidence>
<dbReference type="PANTHER" id="PTHR43179">
    <property type="entry name" value="RHAMNOSYLTRANSFERASE WBBL"/>
    <property type="match status" value="1"/>
</dbReference>
<evidence type="ECO:0000256" key="4">
    <source>
        <dbReference type="SAM" id="Phobius"/>
    </source>
</evidence>
<accession>W6M4R4</accession>
<evidence type="ECO:0000256" key="1">
    <source>
        <dbReference type="ARBA" id="ARBA00006739"/>
    </source>
</evidence>
<evidence type="ECO:0000256" key="2">
    <source>
        <dbReference type="ARBA" id="ARBA00022676"/>
    </source>
</evidence>